<dbReference type="PANTHER" id="PTHR12655">
    <property type="entry name" value="ACYL-COA THIOESTERASE"/>
    <property type="match status" value="1"/>
</dbReference>
<dbReference type="GO" id="GO:0047617">
    <property type="term" value="F:fatty acyl-CoA hydrolase activity"/>
    <property type="evidence" value="ECO:0007669"/>
    <property type="project" value="TreeGrafter"/>
</dbReference>
<dbReference type="Gene3D" id="3.10.129.10">
    <property type="entry name" value="Hotdog Thioesterase"/>
    <property type="match status" value="2"/>
</dbReference>
<evidence type="ECO:0000256" key="4">
    <source>
        <dbReference type="ARBA" id="ARBA00022946"/>
    </source>
</evidence>
<gene>
    <name evidence="6" type="ORF">AW171_hschr84902</name>
</gene>
<dbReference type="AlphaFoldDB" id="A0A109V0H1"/>
<dbReference type="PANTHER" id="PTHR12655:SF0">
    <property type="entry name" value="ACYL-COENZYME A THIOESTERASE 9, MITOCHONDRIAL"/>
    <property type="match status" value="1"/>
</dbReference>
<evidence type="ECO:0000259" key="5">
    <source>
        <dbReference type="PROSITE" id="PS51770"/>
    </source>
</evidence>
<evidence type="ECO:0000256" key="2">
    <source>
        <dbReference type="ARBA" id="ARBA00022737"/>
    </source>
</evidence>
<dbReference type="RefSeq" id="XP_017989839.1">
    <property type="nucleotide sequence ID" value="XM_018134350.1"/>
</dbReference>
<sequence>MLTFPRIISKDFCAKRLQGVIRAKSSLRNLDSNEAQSKTAVHQPDAQATTMCDGYEFSRLLMDWKSTVGEGYKATWLNALEERKKQAANGNIIDSYLYKNVKHNEIVSKNQRQSFSYLKLPFKDDPITADFYCNAAGRMRMGQIFQDLDALAGRIAYRHVFPAEPIIVTASVDRIYMLKNLESIKDFNLVLSGAVVWSGRSSMEIEIKAHALNGKIPDTVTQENLQDKDLILSAWFTFVAKDPETRKSFMINKLIPSTNKELVDFSYADNRNSRKRLRASKANLYLHSPYPSESNMMHRIWTASNEIAAMKPKPKNIVFMKDTNMKSTMFMQPQYRNRHSYMIFGGYLMRQTFELAYCAASSASHTLPRFLCLDQTTFCAPVPVGSILHMDAKVVYTEDVRPKDVSETSPSKVEHKTEAEKNTFANLQAPPFNTVSEDPSSILSSPGTLIQVKVSTQVQELASEKKTQSGTFVFSFFAVKDSVNPSDPVNKNVADSFTVVPETYSEMIEYLDGRRRTEDTVYHTDVFKGMKNT</sequence>
<keyword evidence="7" id="KW-1185">Reference proteome</keyword>
<proteinExistence type="inferred from homology"/>
<evidence type="ECO:0000313" key="6">
    <source>
        <dbReference type="EMBL" id="AMD22843.1"/>
    </source>
</evidence>
<dbReference type="SUPFAM" id="SSF54637">
    <property type="entry name" value="Thioesterase/thiol ester dehydrase-isomerase"/>
    <property type="match status" value="2"/>
</dbReference>
<comment type="similarity">
    <text evidence="1">Belongs to the acyl coenzyme A hydrolase family.</text>
</comment>
<keyword evidence="2" id="KW-0677">Repeat</keyword>
<dbReference type="EMBL" id="CP014248">
    <property type="protein sequence ID" value="AMD22843.1"/>
    <property type="molecule type" value="Genomic_DNA"/>
</dbReference>
<accession>A0A109V0H1</accession>
<keyword evidence="3" id="KW-0378">Hydrolase</keyword>
<evidence type="ECO:0000256" key="3">
    <source>
        <dbReference type="ARBA" id="ARBA00022801"/>
    </source>
</evidence>
<feature type="domain" description="HotDog ACOT-type" evidence="5">
    <location>
        <begin position="321"/>
        <end position="438"/>
    </location>
</feature>
<keyword evidence="4" id="KW-0809">Transit peptide</keyword>
<name>A0A109V0H1_9SACH</name>
<dbReference type="GO" id="GO:0005739">
    <property type="term" value="C:mitochondrion"/>
    <property type="evidence" value="ECO:0007669"/>
    <property type="project" value="TreeGrafter"/>
</dbReference>
<dbReference type="InterPro" id="IPR029069">
    <property type="entry name" value="HotDog_dom_sf"/>
</dbReference>
<evidence type="ECO:0000313" key="7">
    <source>
        <dbReference type="Proteomes" id="UP000243052"/>
    </source>
</evidence>
<dbReference type="STRING" id="45286.A0A109V0H1"/>
<reference evidence="6 7" key="1">
    <citation type="submission" date="2016-01" db="EMBL/GenBank/DDBJ databases">
        <title>Genome sequence of the yeast Holleya sinecauda.</title>
        <authorList>
            <person name="Dietrich F.S."/>
        </authorList>
    </citation>
    <scope>NUCLEOTIDE SEQUENCE [LARGE SCALE GENOMIC DNA]</scope>
    <source>
        <strain evidence="6 7">ATCC 58844</strain>
    </source>
</reference>
<dbReference type="InterPro" id="IPR033120">
    <property type="entry name" value="HOTDOG_ACOT"/>
</dbReference>
<dbReference type="PROSITE" id="PS51770">
    <property type="entry name" value="HOTDOG_ACOT"/>
    <property type="match status" value="2"/>
</dbReference>
<dbReference type="OrthoDB" id="331699at2759"/>
<dbReference type="CDD" id="cd03442">
    <property type="entry name" value="BFIT_BACH"/>
    <property type="match status" value="2"/>
</dbReference>
<organism evidence="6 7">
    <name type="scientific">Eremothecium sinecaudum</name>
    <dbReference type="NCBI Taxonomy" id="45286"/>
    <lineage>
        <taxon>Eukaryota</taxon>
        <taxon>Fungi</taxon>
        <taxon>Dikarya</taxon>
        <taxon>Ascomycota</taxon>
        <taxon>Saccharomycotina</taxon>
        <taxon>Saccharomycetes</taxon>
        <taxon>Saccharomycetales</taxon>
        <taxon>Saccharomycetaceae</taxon>
        <taxon>Eremothecium</taxon>
    </lineage>
</organism>
<evidence type="ECO:0000256" key="1">
    <source>
        <dbReference type="ARBA" id="ARBA00010458"/>
    </source>
</evidence>
<dbReference type="GeneID" id="28726208"/>
<dbReference type="FunFam" id="3.10.129.10:FF:000032">
    <property type="entry name" value="Acyl-CoA thioester hydrolase"/>
    <property type="match status" value="1"/>
</dbReference>
<feature type="domain" description="HotDog ACOT-type" evidence="5">
    <location>
        <begin position="111"/>
        <end position="244"/>
    </location>
</feature>
<dbReference type="GO" id="GO:0006637">
    <property type="term" value="P:acyl-CoA metabolic process"/>
    <property type="evidence" value="ECO:0007669"/>
    <property type="project" value="TreeGrafter"/>
</dbReference>
<protein>
    <submittedName>
        <fullName evidence="6">HHR074Wp</fullName>
    </submittedName>
</protein>
<dbReference type="Proteomes" id="UP000243052">
    <property type="component" value="Chromosome viii"/>
</dbReference>